<reference evidence="4 5" key="1">
    <citation type="submission" date="2018-09" db="EMBL/GenBank/DDBJ databases">
        <title>YIM 75507 draft genome.</title>
        <authorList>
            <person name="Tang S."/>
            <person name="Feng Y."/>
        </authorList>
    </citation>
    <scope>NUCLEOTIDE SEQUENCE [LARGE SCALE GENOMIC DNA]</scope>
    <source>
        <strain evidence="4 5">YIM 75507</strain>
    </source>
</reference>
<evidence type="ECO:0000313" key="5">
    <source>
        <dbReference type="Proteomes" id="UP000265768"/>
    </source>
</evidence>
<comment type="caution">
    <text evidence="4">The sequence shown here is derived from an EMBL/GenBank/DDBJ whole genome shotgun (WGS) entry which is preliminary data.</text>
</comment>
<feature type="compositionally biased region" description="Low complexity" evidence="1">
    <location>
        <begin position="9"/>
        <end position="28"/>
    </location>
</feature>
<protein>
    <submittedName>
        <fullName evidence="4">Endonuclease/exonuclease/phosphatase family protein</fullName>
    </submittedName>
</protein>
<evidence type="ECO:0000313" key="4">
    <source>
        <dbReference type="EMBL" id="RJL21420.1"/>
    </source>
</evidence>
<keyword evidence="2" id="KW-1133">Transmembrane helix</keyword>
<keyword evidence="4" id="KW-0255">Endonuclease</keyword>
<dbReference type="EMBL" id="QZEY01000025">
    <property type="protein sequence ID" value="RJL21420.1"/>
    <property type="molecule type" value="Genomic_DNA"/>
</dbReference>
<keyword evidence="4" id="KW-0540">Nuclease</keyword>
<dbReference type="InterPro" id="IPR005135">
    <property type="entry name" value="Endo/exonuclease/phosphatase"/>
</dbReference>
<proteinExistence type="predicted"/>
<keyword evidence="2" id="KW-0812">Transmembrane</keyword>
<gene>
    <name evidence="4" type="ORF">D5H75_37260</name>
</gene>
<dbReference type="Pfam" id="PF03372">
    <property type="entry name" value="Exo_endo_phos"/>
    <property type="match status" value="1"/>
</dbReference>
<dbReference type="SUPFAM" id="SSF56219">
    <property type="entry name" value="DNase I-like"/>
    <property type="match status" value="1"/>
</dbReference>
<keyword evidence="4" id="KW-0378">Hydrolase</keyword>
<dbReference type="Gene3D" id="3.60.10.10">
    <property type="entry name" value="Endonuclease/exonuclease/phosphatase"/>
    <property type="match status" value="1"/>
</dbReference>
<sequence>MTLTPSTPPAATSGNAGPAGAAPGPSRTVPDRPVRRGGRRRLATVLAWAAALPFAAWAVLRLGGVDAGFRWAQLVAFTPYVAAASGVAAPAVLALRRWAALAVAVAAAVALGSAVLPRAIADGTWGPAPDGPVVRVLTANLLMGQASAAGVVERVRLARADVLAVQELTPGAVERLEEAGLGRLLPYRKVLARDGVGGSGVYARFPVEASGPAIDFGGFGQLRAWVRVPEAPAVEVVSVHPCAPARPDREPCWKAGLEALPRPGDPGDPRDTADTVRILAGDFNATLDHRPVRDLLDAGYRDAADATGRGLTPTWPELGPWVEFTPGVTLDRVLADADVAVRRFETYRLEGADHRMTFAELQLPD</sequence>
<keyword evidence="5" id="KW-1185">Reference proteome</keyword>
<feature type="domain" description="Endonuclease/exonuclease/phosphatase" evidence="3">
    <location>
        <begin position="137"/>
        <end position="354"/>
    </location>
</feature>
<evidence type="ECO:0000256" key="2">
    <source>
        <dbReference type="SAM" id="Phobius"/>
    </source>
</evidence>
<feature type="transmembrane region" description="Helical" evidence="2">
    <location>
        <begin position="72"/>
        <end position="93"/>
    </location>
</feature>
<evidence type="ECO:0000259" key="3">
    <source>
        <dbReference type="Pfam" id="PF03372"/>
    </source>
</evidence>
<evidence type="ECO:0000256" key="1">
    <source>
        <dbReference type="SAM" id="MobiDB-lite"/>
    </source>
</evidence>
<dbReference type="InterPro" id="IPR036691">
    <property type="entry name" value="Endo/exonu/phosph_ase_sf"/>
</dbReference>
<keyword evidence="4" id="KW-0269">Exonuclease</keyword>
<dbReference type="GO" id="GO:0004519">
    <property type="term" value="F:endonuclease activity"/>
    <property type="evidence" value="ECO:0007669"/>
    <property type="project" value="UniProtKB-KW"/>
</dbReference>
<name>A0A3A4APT1_9ACTN</name>
<organism evidence="4 5">
    <name type="scientific">Bailinhaonella thermotolerans</name>
    <dbReference type="NCBI Taxonomy" id="1070861"/>
    <lineage>
        <taxon>Bacteria</taxon>
        <taxon>Bacillati</taxon>
        <taxon>Actinomycetota</taxon>
        <taxon>Actinomycetes</taxon>
        <taxon>Streptosporangiales</taxon>
        <taxon>Streptosporangiaceae</taxon>
        <taxon>Bailinhaonella</taxon>
    </lineage>
</organism>
<dbReference type="AlphaFoldDB" id="A0A3A4APT1"/>
<feature type="transmembrane region" description="Helical" evidence="2">
    <location>
        <begin position="100"/>
        <end position="121"/>
    </location>
</feature>
<keyword evidence="2" id="KW-0472">Membrane</keyword>
<dbReference type="GO" id="GO:0004527">
    <property type="term" value="F:exonuclease activity"/>
    <property type="evidence" value="ECO:0007669"/>
    <property type="project" value="UniProtKB-KW"/>
</dbReference>
<dbReference type="Proteomes" id="UP000265768">
    <property type="component" value="Unassembled WGS sequence"/>
</dbReference>
<feature type="transmembrane region" description="Helical" evidence="2">
    <location>
        <begin position="42"/>
        <end position="60"/>
    </location>
</feature>
<dbReference type="OrthoDB" id="2340043at2"/>
<dbReference type="RefSeq" id="WP_119931329.1">
    <property type="nucleotide sequence ID" value="NZ_QZEY01000025.1"/>
</dbReference>
<feature type="region of interest" description="Disordered" evidence="1">
    <location>
        <begin position="1"/>
        <end position="36"/>
    </location>
</feature>
<accession>A0A3A4APT1</accession>